<dbReference type="STRING" id="9986.ENSOCUP00000026849"/>
<evidence type="ECO:0000256" key="3">
    <source>
        <dbReference type="ARBA" id="ARBA00022801"/>
    </source>
</evidence>
<dbReference type="FunCoup" id="U3KNP0">
    <property type="interactions" value="200"/>
</dbReference>
<comment type="catalytic activity">
    <reaction evidence="10">
        <text>ATP + H2O = ADP + phosphate + H(+)</text>
        <dbReference type="Rhea" id="RHEA:13065"/>
        <dbReference type="ChEBI" id="CHEBI:15377"/>
        <dbReference type="ChEBI" id="CHEBI:15378"/>
        <dbReference type="ChEBI" id="CHEBI:30616"/>
        <dbReference type="ChEBI" id="CHEBI:43474"/>
        <dbReference type="ChEBI" id="CHEBI:456216"/>
        <dbReference type="EC" id="5.6.2.4"/>
    </reaction>
</comment>
<dbReference type="EMBL" id="AAGW02001507">
    <property type="status" value="NOT_ANNOTATED_CDS"/>
    <property type="molecule type" value="Genomic_DNA"/>
</dbReference>
<gene>
    <name evidence="14" type="primary">HFM1</name>
</gene>
<evidence type="ECO:0000256" key="5">
    <source>
        <dbReference type="ARBA" id="ARBA00022840"/>
    </source>
</evidence>
<dbReference type="InterPro" id="IPR001650">
    <property type="entry name" value="Helicase_C-like"/>
</dbReference>
<dbReference type="GO" id="GO:0005524">
    <property type="term" value="F:ATP binding"/>
    <property type="evidence" value="ECO:0007669"/>
    <property type="project" value="UniProtKB-KW"/>
</dbReference>
<proteinExistence type="inferred from homology"/>
<evidence type="ECO:0000256" key="1">
    <source>
        <dbReference type="ARBA" id="ARBA00010140"/>
    </source>
</evidence>
<evidence type="ECO:0000256" key="8">
    <source>
        <dbReference type="ARBA" id="ARBA00034617"/>
    </source>
</evidence>
<evidence type="ECO:0000256" key="7">
    <source>
        <dbReference type="ARBA" id="ARBA00023254"/>
    </source>
</evidence>
<reference evidence="14 15" key="1">
    <citation type="journal article" date="2011" name="Nature">
        <title>A high-resolution map of human evolutionary constraint using 29 mammals.</title>
        <authorList>
            <person name="Lindblad-Toh K."/>
            <person name="Garber M."/>
            <person name="Zuk O."/>
            <person name="Lin M.F."/>
            <person name="Parker B.J."/>
            <person name="Washietl S."/>
            <person name="Kheradpour P."/>
            <person name="Ernst J."/>
            <person name="Jordan G."/>
            <person name="Mauceli E."/>
            <person name="Ward L.D."/>
            <person name="Lowe C.B."/>
            <person name="Holloway A.K."/>
            <person name="Clamp M."/>
            <person name="Gnerre S."/>
            <person name="Alfoldi J."/>
            <person name="Beal K."/>
            <person name="Chang J."/>
            <person name="Clawson H."/>
            <person name="Cuff J."/>
            <person name="Di Palma F."/>
            <person name="Fitzgerald S."/>
            <person name="Flicek P."/>
            <person name="Guttman M."/>
            <person name="Hubisz M.J."/>
            <person name="Jaffe D.B."/>
            <person name="Jungreis I."/>
            <person name="Kent W.J."/>
            <person name="Kostka D."/>
            <person name="Lara M."/>
            <person name="Martins A.L."/>
            <person name="Massingham T."/>
            <person name="Moltke I."/>
            <person name="Raney B.J."/>
            <person name="Rasmussen M.D."/>
            <person name="Robinson J."/>
            <person name="Stark A."/>
            <person name="Vilella A.J."/>
            <person name="Wen J."/>
            <person name="Xie X."/>
            <person name="Zody M.C."/>
            <person name="Baldwin J."/>
            <person name="Bloom T."/>
            <person name="Chin C.W."/>
            <person name="Heiman D."/>
            <person name="Nicol R."/>
            <person name="Nusbaum C."/>
            <person name="Young S."/>
            <person name="Wilkinson J."/>
            <person name="Worley K.C."/>
            <person name="Kovar C.L."/>
            <person name="Muzny D.M."/>
            <person name="Gibbs R.A."/>
            <person name="Cree A."/>
            <person name="Dihn H.H."/>
            <person name="Fowler G."/>
            <person name="Jhangiani S."/>
            <person name="Joshi V."/>
            <person name="Lee S."/>
            <person name="Lewis L.R."/>
            <person name="Nazareth L.V."/>
            <person name="Okwuonu G."/>
            <person name="Santibanez J."/>
            <person name="Warren W.C."/>
            <person name="Mardis E.R."/>
            <person name="Weinstock G.M."/>
            <person name="Wilson R.K."/>
            <person name="Delehaunty K."/>
            <person name="Dooling D."/>
            <person name="Fronik C."/>
            <person name="Fulton L."/>
            <person name="Fulton B."/>
            <person name="Graves T."/>
            <person name="Minx P."/>
            <person name="Sodergren E."/>
            <person name="Birney E."/>
            <person name="Margulies E.H."/>
            <person name="Herrero J."/>
            <person name="Green E.D."/>
            <person name="Haussler D."/>
            <person name="Siepel A."/>
            <person name="Goldman N."/>
            <person name="Pollard K.S."/>
            <person name="Pedersen J.S."/>
            <person name="Lander E.S."/>
            <person name="Kellis M."/>
        </authorList>
    </citation>
    <scope>NUCLEOTIDE SEQUENCE [LARGE SCALE GENOMIC DNA]</scope>
    <source>
        <strain evidence="14 15">Thorbecke inbred</strain>
    </source>
</reference>
<dbReference type="PaxDb" id="9986-ENSOCUP00000026849"/>
<dbReference type="InterPro" id="IPR011545">
    <property type="entry name" value="DEAD/DEAH_box_helicase_dom"/>
</dbReference>
<evidence type="ECO:0000313" key="15">
    <source>
        <dbReference type="Proteomes" id="UP000001811"/>
    </source>
</evidence>
<dbReference type="Gene3D" id="3.40.50.300">
    <property type="entry name" value="P-loop containing nucleotide triphosphate hydrolases"/>
    <property type="match status" value="3"/>
</dbReference>
<dbReference type="Proteomes" id="UP000001811">
    <property type="component" value="Chromosome 13"/>
</dbReference>
<protein>
    <recommendedName>
        <fullName evidence="9">DNA 3'-5' helicase</fullName>
        <ecNumber evidence="9">5.6.2.4</ecNumber>
    </recommendedName>
</protein>
<dbReference type="PANTHER" id="PTHR47835:SF3">
    <property type="entry name" value="HELICASE FOR MEIOSIS 1"/>
    <property type="match status" value="1"/>
</dbReference>
<evidence type="ECO:0000256" key="6">
    <source>
        <dbReference type="ARBA" id="ARBA00023235"/>
    </source>
</evidence>
<sequence length="1378" mass="156611">MLKSNDCLFPVENLFFKKQDEVENYSDNEKSLDWFLPSVPLISEIPDTEELEEEIESHNLIGQEKRPKMLTSNLKITNEDYVTPTQNFQFAFHPYRYEQEDQNLGVTDNNDLPHVAGKLTYCSQKYKNHIGSAVAPEKSVPADTKLVNFTEDKGVSTSAFRKRLFKLSDSVQGSVYCNDNASLNSHVTSVKLVQTDMNKGKSWSSNSNQKLQYSADMFIANNAFLASEIGKGMFKVSTLSLSSQPHDIQRGTEDGLGSLKAVAEIPTKYRSIFKEFPYFNYIQSKAFDDLLYTDRNFVICAPTGSGKTVIFELAITRLLMEVPLPWLNIKIVYMAPIKALCSQRFDDWKEKFGPLGLNCKELTGDTAMDDLFEIQHAHIIMTTPKMDSMTRWRDSSLVKLVRLFLIDEIAEWLSNDERPAVCLKMDESHRPVKLKKVVLGFPCTSNQTEFKFDLSLNYKIASVIQTYSDQKPSLVFCATRKGVQQAASVFVKDAKFVLTMEQKQRLQKYAYSVRDLKLKDILIHGVAYHHAGMELSDRKVVEEIFTIGDLPVLFTTSTLAMGVNLPAHLVVIKSTMHYAGGMFEEYSETDILQMIGRAGRPQFDTTATAVIMTRLSTRDKYIEMLACNDTVESSLHRHLIEHLNAEIVLHTITDVNIALEWIRSTLLYIRALKNPSHYGFTSGLNKDGIEEKLQELCLKNLNDLSSLDLIKMDEDVTFKPTEAGRLMAWYYITFDTVKKFHKINGRETLSDLVTMIASCKEFLDIQLRISEKKTLNTLNKDPNRITIRFPMEGRIKTREMKVNCLIQAQLGCIPFQDFALTQDTAKIFRTGSRITRWLSDFVAAQENKFTILLNSLILAKCFRCKLWENSLHVSKQLEKIGITLSNVMVNAGLTSFKKIEETDARELELVLNRHPPFGTQIKETVMYLPKYELEVKQIARYDDTIAGILVTIILRNFEQLQTKRTAPDSHSATLIIGDADNQVVFKYKIMDSVLLKTGNWTKKIDVKRALKSEDLSINLISSDFVGLDIQQKFSVFYLKPKRSENQVIMGRKSETEVSHSKQSDRSTIAGPNKGMTTCKKPGNRECNHPCKNKQTCGHDCCKTGVAQKSEIRDSPISSYLSDLRNRNACSSLPPVKRLKIQMNKPQSVSLTEFGFTPKPSLPSISRLEYSNIPELPLMEQWDQHKICGKIQQEPSEYQDKEVLNVNFELENEVWDDFDDENLIEVTNFSYDEKTKTSGFGSTLSSSIRGSELPFQESKSKFQREISNSFVSSHEKANIYLSNSALSKFGASSMAQLPQQAGNGSFVHLQERKQQGLSPEIQKLCFINSSPKSNSSNFKNVEFFFRNDECKKEIDVSSNHPDDEADEIKTLLGIFDGIF</sequence>
<dbReference type="FunFam" id="1.10.3380.10:FF:000006">
    <property type="entry name" value="probable ATP-dependent DNA helicase HFM1 isoform X1"/>
    <property type="match status" value="1"/>
</dbReference>
<dbReference type="EMBL" id="AAGW02001509">
    <property type="status" value="NOT_ANNOTATED_CDS"/>
    <property type="molecule type" value="Genomic_DNA"/>
</dbReference>
<dbReference type="EMBL" id="AAGW02001512">
    <property type="status" value="NOT_ANNOTATED_CDS"/>
    <property type="molecule type" value="Genomic_DNA"/>
</dbReference>
<dbReference type="GO" id="GO:0016787">
    <property type="term" value="F:hydrolase activity"/>
    <property type="evidence" value="ECO:0007669"/>
    <property type="project" value="UniProtKB-KW"/>
</dbReference>
<dbReference type="InterPro" id="IPR052247">
    <property type="entry name" value="Meiotic_Crossover_Helicase"/>
</dbReference>
<reference evidence="14" key="2">
    <citation type="submission" date="2025-08" db="UniProtKB">
        <authorList>
            <consortium name="Ensembl"/>
        </authorList>
    </citation>
    <scope>IDENTIFICATION</scope>
    <source>
        <strain evidence="14">Thorbecke</strain>
    </source>
</reference>
<comment type="similarity">
    <text evidence="1">Belongs to the helicase family. SKI2 subfamily.</text>
</comment>
<keyword evidence="15" id="KW-1185">Reference proteome</keyword>
<reference evidence="14" key="3">
    <citation type="submission" date="2025-09" db="UniProtKB">
        <authorList>
            <consortium name="Ensembl"/>
        </authorList>
    </citation>
    <scope>IDENTIFICATION</scope>
    <source>
        <strain evidence="14">Thorbecke</strain>
    </source>
</reference>
<keyword evidence="2" id="KW-0547">Nucleotide-binding</keyword>
<dbReference type="Bgee" id="ENSOCUG00000029252">
    <property type="expression patterns" value="Expressed in aorta and 13 other cell types or tissues"/>
</dbReference>
<dbReference type="Pfam" id="PF02889">
    <property type="entry name" value="Sec63"/>
    <property type="match status" value="1"/>
</dbReference>
<dbReference type="Gene3D" id="1.10.3380.10">
    <property type="entry name" value="Sec63 N-terminal domain-like domain"/>
    <property type="match status" value="1"/>
</dbReference>
<dbReference type="InterPro" id="IPR014001">
    <property type="entry name" value="Helicase_ATP-bd"/>
</dbReference>
<evidence type="ECO:0000256" key="10">
    <source>
        <dbReference type="ARBA" id="ARBA00048988"/>
    </source>
</evidence>
<feature type="compositionally biased region" description="Basic and acidic residues" evidence="11">
    <location>
        <begin position="1054"/>
        <end position="1064"/>
    </location>
</feature>
<keyword evidence="5" id="KW-0067">ATP-binding</keyword>
<dbReference type="EMBL" id="AAGW02001510">
    <property type="status" value="NOT_ANNOTATED_CDS"/>
    <property type="molecule type" value="Genomic_DNA"/>
</dbReference>
<name>U3KNP0_RABIT</name>
<comment type="catalytic activity">
    <reaction evidence="8">
        <text>Couples ATP hydrolysis with the unwinding of duplex DNA by translocating in the 3'-5' direction.</text>
        <dbReference type="EC" id="5.6.2.4"/>
    </reaction>
</comment>
<dbReference type="Pfam" id="PF23445">
    <property type="entry name" value="WHD_SNRNP200"/>
    <property type="match status" value="1"/>
</dbReference>
<dbReference type="Ensembl" id="ENSOCUT00000033801.2">
    <property type="protein sequence ID" value="ENSOCUP00000026849.2"/>
    <property type="gene ID" value="ENSOCUG00000029252.2"/>
</dbReference>
<feature type="domain" description="Helicase C-terminal" evidence="13">
    <location>
        <begin position="462"/>
        <end position="663"/>
    </location>
</feature>
<dbReference type="InParanoid" id="U3KNP0"/>
<dbReference type="EMBL" id="AAGW02001511">
    <property type="status" value="NOT_ANNOTATED_CDS"/>
    <property type="molecule type" value="Genomic_DNA"/>
</dbReference>
<evidence type="ECO:0000259" key="13">
    <source>
        <dbReference type="PROSITE" id="PS51194"/>
    </source>
</evidence>
<dbReference type="FunFam" id="1.10.10.10:FF:000012">
    <property type="entry name" value="U5 small nuclear ribonucleoprotein helicase"/>
    <property type="match status" value="1"/>
</dbReference>
<dbReference type="InterPro" id="IPR027417">
    <property type="entry name" value="P-loop_NTPase"/>
</dbReference>
<keyword evidence="3" id="KW-0378">Hydrolase</keyword>
<organism evidence="14 15">
    <name type="scientific">Oryctolagus cuniculus</name>
    <name type="common">Rabbit</name>
    <dbReference type="NCBI Taxonomy" id="9986"/>
    <lineage>
        <taxon>Eukaryota</taxon>
        <taxon>Metazoa</taxon>
        <taxon>Chordata</taxon>
        <taxon>Craniata</taxon>
        <taxon>Vertebrata</taxon>
        <taxon>Euteleostomi</taxon>
        <taxon>Mammalia</taxon>
        <taxon>Eutheria</taxon>
        <taxon>Euarchontoglires</taxon>
        <taxon>Glires</taxon>
        <taxon>Lagomorpha</taxon>
        <taxon>Leporidae</taxon>
        <taxon>Oryctolagus</taxon>
    </lineage>
</organism>
<dbReference type="SMART" id="SM00973">
    <property type="entry name" value="Sec63"/>
    <property type="match status" value="1"/>
</dbReference>
<evidence type="ECO:0000259" key="12">
    <source>
        <dbReference type="PROSITE" id="PS51192"/>
    </source>
</evidence>
<dbReference type="PROSITE" id="PS51192">
    <property type="entry name" value="HELICASE_ATP_BIND_1"/>
    <property type="match status" value="1"/>
</dbReference>
<dbReference type="InterPro" id="IPR004179">
    <property type="entry name" value="Sec63-dom"/>
</dbReference>
<dbReference type="GeneTree" id="ENSGT00550000074822"/>
<evidence type="ECO:0000256" key="11">
    <source>
        <dbReference type="SAM" id="MobiDB-lite"/>
    </source>
</evidence>
<feature type="domain" description="Helicase ATP-binding" evidence="12">
    <location>
        <begin position="288"/>
        <end position="463"/>
    </location>
</feature>
<dbReference type="GO" id="GO:0000712">
    <property type="term" value="P:resolution of meiotic recombination intermediates"/>
    <property type="evidence" value="ECO:0007669"/>
    <property type="project" value="Ensembl"/>
</dbReference>
<evidence type="ECO:0000256" key="9">
    <source>
        <dbReference type="ARBA" id="ARBA00034808"/>
    </source>
</evidence>
<keyword evidence="4" id="KW-0347">Helicase</keyword>
<evidence type="ECO:0000256" key="2">
    <source>
        <dbReference type="ARBA" id="ARBA00022741"/>
    </source>
</evidence>
<dbReference type="FunFam" id="3.40.50.300:FF:001076">
    <property type="entry name" value="ATP-dependent DNA helicase MER3"/>
    <property type="match status" value="1"/>
</dbReference>
<dbReference type="SUPFAM" id="SSF158702">
    <property type="entry name" value="Sec63 N-terminal domain-like"/>
    <property type="match status" value="1"/>
</dbReference>
<keyword evidence="7" id="KW-0469">Meiosis</keyword>
<keyword evidence="6" id="KW-0413">Isomerase</keyword>
<dbReference type="InterPro" id="IPR036388">
    <property type="entry name" value="WH-like_DNA-bd_sf"/>
</dbReference>
<dbReference type="eggNOG" id="KOG0952">
    <property type="taxonomic scope" value="Eukaryota"/>
</dbReference>
<dbReference type="InterPro" id="IPR057842">
    <property type="entry name" value="WH_MER3"/>
</dbReference>
<dbReference type="Pfam" id="PF00270">
    <property type="entry name" value="DEAD"/>
    <property type="match status" value="1"/>
</dbReference>
<dbReference type="SMR" id="U3KNP0"/>
<dbReference type="GO" id="GO:0043138">
    <property type="term" value="F:3'-5' DNA helicase activity"/>
    <property type="evidence" value="ECO:0007669"/>
    <property type="project" value="UniProtKB-EC"/>
</dbReference>
<dbReference type="SMART" id="SM00487">
    <property type="entry name" value="DEXDc"/>
    <property type="match status" value="1"/>
</dbReference>
<dbReference type="HOGENOM" id="CLU_000335_0_0_1"/>
<dbReference type="Gene3D" id="1.10.10.10">
    <property type="entry name" value="Winged helix-like DNA-binding domain superfamily/Winged helix DNA-binding domain"/>
    <property type="match status" value="1"/>
</dbReference>
<dbReference type="SUPFAM" id="SSF46785">
    <property type="entry name" value="Winged helix' DNA-binding domain"/>
    <property type="match status" value="1"/>
</dbReference>
<accession>U3KNP0</accession>
<evidence type="ECO:0000256" key="4">
    <source>
        <dbReference type="ARBA" id="ARBA00022806"/>
    </source>
</evidence>
<dbReference type="GO" id="GO:0003676">
    <property type="term" value="F:nucleic acid binding"/>
    <property type="evidence" value="ECO:0007669"/>
    <property type="project" value="InterPro"/>
</dbReference>
<dbReference type="EC" id="5.6.2.4" evidence="9"/>
<dbReference type="ExpressionAtlas" id="U3KNP0">
    <property type="expression patterns" value="baseline"/>
</dbReference>
<dbReference type="EMBL" id="AAGW02001506">
    <property type="status" value="NOT_ANNOTATED_CDS"/>
    <property type="molecule type" value="Genomic_DNA"/>
</dbReference>
<evidence type="ECO:0000313" key="14">
    <source>
        <dbReference type="Ensembl" id="ENSOCUP00000026849.2"/>
    </source>
</evidence>
<dbReference type="PANTHER" id="PTHR47835">
    <property type="entry name" value="HFM1, ATP DEPENDENT DNA HELICASE HOMOLOG"/>
    <property type="match status" value="1"/>
</dbReference>
<dbReference type="EMBL" id="AAGW02001508">
    <property type="status" value="NOT_ANNOTATED_CDS"/>
    <property type="molecule type" value="Genomic_DNA"/>
</dbReference>
<feature type="region of interest" description="Disordered" evidence="11">
    <location>
        <begin position="1054"/>
        <end position="1076"/>
    </location>
</feature>
<dbReference type="PROSITE" id="PS51194">
    <property type="entry name" value="HELICASE_CTER"/>
    <property type="match status" value="1"/>
</dbReference>
<dbReference type="CDD" id="cd18795">
    <property type="entry name" value="SF2_C_Ski2"/>
    <property type="match status" value="1"/>
</dbReference>
<dbReference type="InterPro" id="IPR036390">
    <property type="entry name" value="WH_DNA-bd_sf"/>
</dbReference>
<dbReference type="SUPFAM" id="SSF52540">
    <property type="entry name" value="P-loop containing nucleoside triphosphate hydrolases"/>
    <property type="match status" value="2"/>
</dbReference>
<dbReference type="Pfam" id="PF00271">
    <property type="entry name" value="Helicase_C"/>
    <property type="match status" value="1"/>
</dbReference>
<dbReference type="SMART" id="SM00490">
    <property type="entry name" value="HELICc"/>
    <property type="match status" value="1"/>
</dbReference>